<evidence type="ECO:0000256" key="1">
    <source>
        <dbReference type="ARBA" id="ARBA00022553"/>
    </source>
</evidence>
<dbReference type="PROSITE" id="PS50043">
    <property type="entry name" value="HTH_LUXR_2"/>
    <property type="match status" value="1"/>
</dbReference>
<dbReference type="InterPro" id="IPR039420">
    <property type="entry name" value="WalR-like"/>
</dbReference>
<dbReference type="SUPFAM" id="SSF46894">
    <property type="entry name" value="C-terminal effector domain of the bipartite response regulators"/>
    <property type="match status" value="1"/>
</dbReference>
<evidence type="ECO:0000256" key="3">
    <source>
        <dbReference type="ARBA" id="ARBA00023125"/>
    </source>
</evidence>
<feature type="region of interest" description="Disordered" evidence="6">
    <location>
        <begin position="215"/>
        <end position="241"/>
    </location>
</feature>
<feature type="modified residue" description="4-aspartylphosphate" evidence="5">
    <location>
        <position position="49"/>
    </location>
</feature>
<proteinExistence type="predicted"/>
<feature type="domain" description="HTH luxR-type" evidence="7">
    <location>
        <begin position="141"/>
        <end position="212"/>
    </location>
</feature>
<evidence type="ECO:0000259" key="8">
    <source>
        <dbReference type="PROSITE" id="PS50110"/>
    </source>
</evidence>
<feature type="domain" description="Response regulatory" evidence="8">
    <location>
        <begin position="1"/>
        <end position="119"/>
    </location>
</feature>
<dbReference type="Proteomes" id="UP000179769">
    <property type="component" value="Unassembled WGS sequence"/>
</dbReference>
<evidence type="ECO:0000256" key="6">
    <source>
        <dbReference type="SAM" id="MobiDB-lite"/>
    </source>
</evidence>
<dbReference type="GO" id="GO:0000160">
    <property type="term" value="P:phosphorelay signal transduction system"/>
    <property type="evidence" value="ECO:0007669"/>
    <property type="project" value="InterPro"/>
</dbReference>
<dbReference type="PRINTS" id="PR00038">
    <property type="entry name" value="HTHLUXR"/>
</dbReference>
<dbReference type="InterPro" id="IPR000792">
    <property type="entry name" value="Tscrpt_reg_LuxR_C"/>
</dbReference>
<evidence type="ECO:0000259" key="7">
    <source>
        <dbReference type="PROSITE" id="PS50043"/>
    </source>
</evidence>
<accession>A0A1S1PJW0</accession>
<dbReference type="Pfam" id="PF00072">
    <property type="entry name" value="Response_reg"/>
    <property type="match status" value="1"/>
</dbReference>
<dbReference type="InterPro" id="IPR001789">
    <property type="entry name" value="Sig_transdc_resp-reg_receiver"/>
</dbReference>
<sequence length="241" mass="25896">MIAEDSVLLREGLTRLLEEDGCTVTAAVGDGESLLRAVARIQPQVCVVDVRLPPTFTDEGIRAALVLRRQWPDIAVLVLSQYVEERYAVDLIAGQARGVGYLLKDRVSDVADFREALHRIAAGGTVLDPEVVTQLLLRSRRRDPLASLTRRESEVLALMAQGRSNTAIAAALMVTERAVEKHVTGIFTKFDLAPAEDDHRRVLAVLRFLDSAAGGVGGAGARGERPARPAGARASAGRGDV</sequence>
<keyword evidence="1 5" id="KW-0597">Phosphoprotein</keyword>
<gene>
    <name evidence="9" type="ORF">BBK14_08170</name>
</gene>
<keyword evidence="3 9" id="KW-0238">DNA-binding</keyword>
<keyword evidence="4" id="KW-0804">Transcription</keyword>
<dbReference type="PANTHER" id="PTHR43214">
    <property type="entry name" value="TWO-COMPONENT RESPONSE REGULATOR"/>
    <property type="match status" value="1"/>
</dbReference>
<feature type="compositionally biased region" description="Low complexity" evidence="6">
    <location>
        <begin position="228"/>
        <end position="241"/>
    </location>
</feature>
<dbReference type="InterPro" id="IPR011006">
    <property type="entry name" value="CheY-like_superfamily"/>
</dbReference>
<dbReference type="Gene3D" id="3.40.50.2300">
    <property type="match status" value="1"/>
</dbReference>
<dbReference type="SMART" id="SM00448">
    <property type="entry name" value="REC"/>
    <property type="match status" value="1"/>
</dbReference>
<dbReference type="GO" id="GO:0006355">
    <property type="term" value="P:regulation of DNA-templated transcription"/>
    <property type="evidence" value="ECO:0007669"/>
    <property type="project" value="InterPro"/>
</dbReference>
<dbReference type="EMBL" id="MAXA01000268">
    <property type="protein sequence ID" value="OHV20314.1"/>
    <property type="molecule type" value="Genomic_DNA"/>
</dbReference>
<dbReference type="PROSITE" id="PS50110">
    <property type="entry name" value="RESPONSE_REGULATORY"/>
    <property type="match status" value="1"/>
</dbReference>
<comment type="caution">
    <text evidence="9">The sequence shown here is derived from an EMBL/GenBank/DDBJ whole genome shotgun (WGS) entry which is preliminary data.</text>
</comment>
<evidence type="ECO:0000256" key="4">
    <source>
        <dbReference type="ARBA" id="ARBA00023163"/>
    </source>
</evidence>
<dbReference type="GO" id="GO:0003677">
    <property type="term" value="F:DNA binding"/>
    <property type="evidence" value="ECO:0007669"/>
    <property type="project" value="UniProtKB-KW"/>
</dbReference>
<reference evidence="10" key="1">
    <citation type="submission" date="2016-07" db="EMBL/GenBank/DDBJ databases">
        <title>Frankia sp. NRRL B-16219 Genome sequencing.</title>
        <authorList>
            <person name="Ghodhbane-Gtari F."/>
            <person name="Swanson E."/>
            <person name="Gueddou A."/>
            <person name="Louati M."/>
            <person name="Nouioui I."/>
            <person name="Hezbri K."/>
            <person name="Abebe-Akele F."/>
            <person name="Simpson S."/>
            <person name="Morris K."/>
            <person name="Thomas K."/>
            <person name="Gtari M."/>
            <person name="Tisa L.S."/>
        </authorList>
    </citation>
    <scope>NUCLEOTIDE SEQUENCE [LARGE SCALE GENOMIC DNA]</scope>
    <source>
        <strain evidence="10">NRRL B-16219</strain>
    </source>
</reference>
<keyword evidence="2" id="KW-0805">Transcription regulation</keyword>
<evidence type="ECO:0000313" key="9">
    <source>
        <dbReference type="EMBL" id="OHV20314.1"/>
    </source>
</evidence>
<name>A0A1S1PJW0_9ACTN</name>
<dbReference type="Pfam" id="PF00196">
    <property type="entry name" value="GerE"/>
    <property type="match status" value="1"/>
</dbReference>
<keyword evidence="10" id="KW-1185">Reference proteome</keyword>
<dbReference type="InterPro" id="IPR016032">
    <property type="entry name" value="Sig_transdc_resp-reg_C-effctor"/>
</dbReference>
<evidence type="ECO:0000256" key="5">
    <source>
        <dbReference type="PROSITE-ProRule" id="PRU00169"/>
    </source>
</evidence>
<dbReference type="CDD" id="cd17535">
    <property type="entry name" value="REC_NarL-like"/>
    <property type="match status" value="1"/>
</dbReference>
<organism evidence="9 10">
    <name type="scientific">Parafrankia soli</name>
    <dbReference type="NCBI Taxonomy" id="2599596"/>
    <lineage>
        <taxon>Bacteria</taxon>
        <taxon>Bacillati</taxon>
        <taxon>Actinomycetota</taxon>
        <taxon>Actinomycetes</taxon>
        <taxon>Frankiales</taxon>
        <taxon>Frankiaceae</taxon>
        <taxon>Parafrankia</taxon>
    </lineage>
</organism>
<dbReference type="AlphaFoldDB" id="A0A1S1PJW0"/>
<dbReference type="OrthoDB" id="9808843at2"/>
<dbReference type="CDD" id="cd06170">
    <property type="entry name" value="LuxR_C_like"/>
    <property type="match status" value="1"/>
</dbReference>
<dbReference type="SUPFAM" id="SSF52172">
    <property type="entry name" value="CheY-like"/>
    <property type="match status" value="1"/>
</dbReference>
<protein>
    <submittedName>
        <fullName evidence="9">DNA-binding response regulator</fullName>
    </submittedName>
</protein>
<dbReference type="SMART" id="SM00421">
    <property type="entry name" value="HTH_LUXR"/>
    <property type="match status" value="1"/>
</dbReference>
<evidence type="ECO:0000256" key="2">
    <source>
        <dbReference type="ARBA" id="ARBA00023015"/>
    </source>
</evidence>
<evidence type="ECO:0000313" key="10">
    <source>
        <dbReference type="Proteomes" id="UP000179769"/>
    </source>
</evidence>
<dbReference type="InterPro" id="IPR058245">
    <property type="entry name" value="NreC/VraR/RcsB-like_REC"/>
</dbReference>
<dbReference type="PANTHER" id="PTHR43214:SF24">
    <property type="entry name" value="TRANSCRIPTIONAL REGULATORY PROTEIN NARL-RELATED"/>
    <property type="match status" value="1"/>
</dbReference>